<keyword evidence="4" id="KW-1185">Reference proteome</keyword>
<dbReference type="EMBL" id="JARXHW010000023">
    <property type="protein sequence ID" value="MDQ8208058.1"/>
    <property type="molecule type" value="Genomic_DNA"/>
</dbReference>
<reference evidence="3 4" key="1">
    <citation type="submission" date="2023-04" db="EMBL/GenBank/DDBJ databases">
        <title>A novel bacteria isolated from coastal sediment.</title>
        <authorList>
            <person name="Liu X.-J."/>
            <person name="Du Z.-J."/>
        </authorList>
    </citation>
    <scope>NUCLEOTIDE SEQUENCE [LARGE SCALE GENOMIC DNA]</scope>
    <source>
        <strain evidence="3 4">SDUM461003</strain>
    </source>
</reference>
<organism evidence="3 4">
    <name type="scientific">Thalassobacterium maritimum</name>
    <dbReference type="NCBI Taxonomy" id="3041265"/>
    <lineage>
        <taxon>Bacteria</taxon>
        <taxon>Pseudomonadati</taxon>
        <taxon>Verrucomicrobiota</taxon>
        <taxon>Opitutia</taxon>
        <taxon>Puniceicoccales</taxon>
        <taxon>Coraliomargaritaceae</taxon>
        <taxon>Thalassobacterium</taxon>
    </lineage>
</organism>
<feature type="signal peptide" evidence="2">
    <location>
        <begin position="1"/>
        <end position="19"/>
    </location>
</feature>
<evidence type="ECO:0000256" key="2">
    <source>
        <dbReference type="SAM" id="SignalP"/>
    </source>
</evidence>
<keyword evidence="2" id="KW-0732">Signal</keyword>
<comment type="caution">
    <text evidence="3">The sequence shown here is derived from an EMBL/GenBank/DDBJ whole genome shotgun (WGS) entry which is preliminary data.</text>
</comment>
<dbReference type="Proteomes" id="UP001225316">
    <property type="component" value="Unassembled WGS sequence"/>
</dbReference>
<proteinExistence type="predicted"/>
<feature type="chain" id="PRO_5045881716" evidence="2">
    <location>
        <begin position="20"/>
        <end position="176"/>
    </location>
</feature>
<evidence type="ECO:0000256" key="1">
    <source>
        <dbReference type="SAM" id="Coils"/>
    </source>
</evidence>
<feature type="coiled-coil region" evidence="1">
    <location>
        <begin position="43"/>
        <end position="84"/>
    </location>
</feature>
<sequence>MKLQFIILIASLSIGPLLANEPQVPTEQRNQIEKAIVEASMSVVLQKKKVEALEIELEKEKHALNQLEETLEADIAKLKVWNDNSHNNTTNRIEEEPAQQEHVLTIRASGNVYVLVKDRTTNVELLRDTLSENDNITLKPKNEVDVMFTAGENLIFEWDGKEVKPERSGTAKITLK</sequence>
<name>A0ABU1AV95_9BACT</name>
<protein>
    <submittedName>
        <fullName evidence="3">Uncharacterized protein</fullName>
    </submittedName>
</protein>
<evidence type="ECO:0000313" key="3">
    <source>
        <dbReference type="EMBL" id="MDQ8208058.1"/>
    </source>
</evidence>
<evidence type="ECO:0000313" key="4">
    <source>
        <dbReference type="Proteomes" id="UP001225316"/>
    </source>
</evidence>
<accession>A0ABU1AV95</accession>
<gene>
    <name evidence="3" type="ORF">QEH52_11100</name>
</gene>
<keyword evidence="1" id="KW-0175">Coiled coil</keyword>
<dbReference type="RefSeq" id="WP_308950475.1">
    <property type="nucleotide sequence ID" value="NZ_JARXHW010000023.1"/>
</dbReference>